<dbReference type="AlphaFoldDB" id="A0A7W6EUD1"/>
<organism evidence="1 2">
    <name type="scientific">Novosphingobium hassiacum</name>
    <dbReference type="NCBI Taxonomy" id="173676"/>
    <lineage>
        <taxon>Bacteria</taxon>
        <taxon>Pseudomonadati</taxon>
        <taxon>Pseudomonadota</taxon>
        <taxon>Alphaproteobacteria</taxon>
        <taxon>Sphingomonadales</taxon>
        <taxon>Sphingomonadaceae</taxon>
        <taxon>Novosphingobium</taxon>
    </lineage>
</organism>
<name>A0A7W6EUD1_9SPHN</name>
<dbReference type="EMBL" id="JACICY010000001">
    <property type="protein sequence ID" value="MBB3858991.1"/>
    <property type="molecule type" value="Genomic_DNA"/>
</dbReference>
<comment type="caution">
    <text evidence="1">The sequence shown here is derived from an EMBL/GenBank/DDBJ whole genome shotgun (WGS) entry which is preliminary data.</text>
</comment>
<evidence type="ECO:0000313" key="2">
    <source>
        <dbReference type="Proteomes" id="UP000562395"/>
    </source>
</evidence>
<sequence>MIEQEMAALRKLEKDLVDDGLKRNDRAHALINACINEGIDSGPGIIAALISLGYNGKHAGIMLSTNIQREPVWPNWGRRDCGQYFAPEMLADVN</sequence>
<accession>A0A7W6EUD1</accession>
<dbReference type="Proteomes" id="UP000562395">
    <property type="component" value="Unassembled WGS sequence"/>
</dbReference>
<evidence type="ECO:0000313" key="1">
    <source>
        <dbReference type="EMBL" id="MBB3858991.1"/>
    </source>
</evidence>
<keyword evidence="2" id="KW-1185">Reference proteome</keyword>
<dbReference type="RefSeq" id="WP_183611189.1">
    <property type="nucleotide sequence ID" value="NZ_JACICY010000001.1"/>
</dbReference>
<reference evidence="1 2" key="1">
    <citation type="submission" date="2020-08" db="EMBL/GenBank/DDBJ databases">
        <title>Genomic Encyclopedia of Type Strains, Phase IV (KMG-IV): sequencing the most valuable type-strain genomes for metagenomic binning, comparative biology and taxonomic classification.</title>
        <authorList>
            <person name="Goeker M."/>
        </authorList>
    </citation>
    <scope>NUCLEOTIDE SEQUENCE [LARGE SCALE GENOMIC DNA]</scope>
    <source>
        <strain evidence="1 2">DSM 14552</strain>
    </source>
</reference>
<gene>
    <name evidence="1" type="ORF">GGQ88_000231</name>
</gene>
<proteinExistence type="predicted"/>
<protein>
    <submittedName>
        <fullName evidence="1">Uncharacterized protein</fullName>
    </submittedName>
</protein>